<accession>A0ABP9H2K8</accession>
<sequence length="63" mass="6729">MLGLAREVADLHEAIRAAVYRAAVYRAAVYRAAARALESPTVAEDWERGMALAHDPSASVGCT</sequence>
<name>A0ABP9H2K8_9ACTN</name>
<dbReference type="Proteomes" id="UP001501195">
    <property type="component" value="Unassembled WGS sequence"/>
</dbReference>
<evidence type="ECO:0000313" key="2">
    <source>
        <dbReference type="Proteomes" id="UP001501195"/>
    </source>
</evidence>
<reference evidence="2" key="1">
    <citation type="journal article" date="2019" name="Int. J. Syst. Evol. Microbiol.">
        <title>The Global Catalogue of Microorganisms (GCM) 10K type strain sequencing project: providing services to taxonomists for standard genome sequencing and annotation.</title>
        <authorList>
            <consortium name="The Broad Institute Genomics Platform"/>
            <consortium name="The Broad Institute Genome Sequencing Center for Infectious Disease"/>
            <person name="Wu L."/>
            <person name="Ma J."/>
        </authorList>
    </citation>
    <scope>NUCLEOTIDE SEQUENCE [LARGE SCALE GENOMIC DNA]</scope>
    <source>
        <strain evidence="2">JCM 18126</strain>
    </source>
</reference>
<proteinExistence type="predicted"/>
<organism evidence="1 2">
    <name type="scientific">Kineococcus glutinatus</name>
    <dbReference type="NCBI Taxonomy" id="1070872"/>
    <lineage>
        <taxon>Bacteria</taxon>
        <taxon>Bacillati</taxon>
        <taxon>Actinomycetota</taxon>
        <taxon>Actinomycetes</taxon>
        <taxon>Kineosporiales</taxon>
        <taxon>Kineosporiaceae</taxon>
        <taxon>Kineococcus</taxon>
    </lineage>
</organism>
<comment type="caution">
    <text evidence="1">The sequence shown here is derived from an EMBL/GenBank/DDBJ whole genome shotgun (WGS) entry which is preliminary data.</text>
</comment>
<dbReference type="EMBL" id="BAABIL010000001">
    <property type="protein sequence ID" value="GAA4960603.1"/>
    <property type="molecule type" value="Genomic_DNA"/>
</dbReference>
<keyword evidence="2" id="KW-1185">Reference proteome</keyword>
<protein>
    <submittedName>
        <fullName evidence="1">Uncharacterized protein</fullName>
    </submittedName>
</protein>
<gene>
    <name evidence="1" type="ORF">GCM10023225_00190</name>
</gene>
<dbReference type="RefSeq" id="WP_345710245.1">
    <property type="nucleotide sequence ID" value="NZ_BAABIL010000001.1"/>
</dbReference>
<evidence type="ECO:0000313" key="1">
    <source>
        <dbReference type="EMBL" id="GAA4960603.1"/>
    </source>
</evidence>